<feature type="transmembrane region" description="Helical" evidence="2">
    <location>
        <begin position="380"/>
        <end position="397"/>
    </location>
</feature>
<feature type="transmembrane region" description="Helical" evidence="2">
    <location>
        <begin position="280"/>
        <end position="298"/>
    </location>
</feature>
<name>A0ABY8E7N5_9FIRM</name>
<keyword evidence="2" id="KW-1133">Transmembrane helix</keyword>
<dbReference type="RefSeq" id="WP_277730840.1">
    <property type="nucleotide sequence ID" value="NZ_CP120733.1"/>
</dbReference>
<dbReference type="Proteomes" id="UP001222800">
    <property type="component" value="Chromosome"/>
</dbReference>
<dbReference type="Pfam" id="PF07690">
    <property type="entry name" value="MFS_1"/>
    <property type="match status" value="1"/>
</dbReference>
<evidence type="ECO:0000313" key="4">
    <source>
        <dbReference type="Proteomes" id="UP001222800"/>
    </source>
</evidence>
<feature type="transmembrane region" description="Helical" evidence="2">
    <location>
        <begin position="83"/>
        <end position="108"/>
    </location>
</feature>
<evidence type="ECO:0000256" key="1">
    <source>
        <dbReference type="ARBA" id="ARBA00004651"/>
    </source>
</evidence>
<feature type="transmembrane region" description="Helical" evidence="2">
    <location>
        <begin position="310"/>
        <end position="327"/>
    </location>
</feature>
<dbReference type="SUPFAM" id="SSF103473">
    <property type="entry name" value="MFS general substrate transporter"/>
    <property type="match status" value="1"/>
</dbReference>
<feature type="transmembrane region" description="Helical" evidence="2">
    <location>
        <begin position="57"/>
        <end position="77"/>
    </location>
</feature>
<sequence length="414" mass="46442">MFKKLENVSRVQLIYYLIIALTALGLGLSNDVISNYFKDAYNITAYQRGLIEFPRELPGVLVIFIIASLSLFSDIRIAMVAQLLSIIGIITLGFFTPPFTIMLVFIFINSLGMHMFMPIKDSIGMSLIKDDDSIGKKMGQYKGLATIFTVLASILVFIGFRVGFFSFTSNIKWIFVISACILGIVFILFFALEKLIEKPIKSNKKINFVFRKEYKYYYILVVMWGVQKQIMIVYGPWVLIDLLNKRADTLAILSIIGSFVGVFFIPAVGRWIDKFGIKKLLYADALSFILVYLVYGLLSAGFSTGKLSTIGIPLFLAYMVLIFDKMSTQMGMIRTIYLRSIAVKSSDITPTLSLGLSLDHIVSIICAYLGGIIWSLWGPQYIFFLAASLSLVNLYVASKVKDDKFSKIGNGVQI</sequence>
<dbReference type="InterPro" id="IPR036259">
    <property type="entry name" value="MFS_trans_sf"/>
</dbReference>
<proteinExistence type="predicted"/>
<feature type="transmembrane region" description="Helical" evidence="2">
    <location>
        <begin position="173"/>
        <end position="196"/>
    </location>
</feature>
<feature type="transmembrane region" description="Helical" evidence="2">
    <location>
        <begin position="144"/>
        <end position="167"/>
    </location>
</feature>
<feature type="transmembrane region" description="Helical" evidence="2">
    <location>
        <begin position="249"/>
        <end position="268"/>
    </location>
</feature>
<organism evidence="3 4">
    <name type="scientific">Tepidibacter hydrothermalis</name>
    <dbReference type="NCBI Taxonomy" id="3036126"/>
    <lineage>
        <taxon>Bacteria</taxon>
        <taxon>Bacillati</taxon>
        <taxon>Bacillota</taxon>
        <taxon>Clostridia</taxon>
        <taxon>Peptostreptococcales</taxon>
        <taxon>Peptostreptococcaceae</taxon>
        <taxon>Tepidibacter</taxon>
    </lineage>
</organism>
<feature type="transmembrane region" description="Helical" evidence="2">
    <location>
        <begin position="348"/>
        <end position="374"/>
    </location>
</feature>
<evidence type="ECO:0000313" key="3">
    <source>
        <dbReference type="EMBL" id="WFD08921.1"/>
    </source>
</evidence>
<accession>A0ABY8E7N5</accession>
<comment type="subcellular location">
    <subcellularLocation>
        <location evidence="1">Cell membrane</location>
        <topology evidence="1">Multi-pass membrane protein</topology>
    </subcellularLocation>
</comment>
<reference evidence="3 4" key="1">
    <citation type="submission" date="2023-03" db="EMBL/GenBank/DDBJ databases">
        <title>Complete genome sequence of Tepidibacter sp. SWIR-1, isolated from a deep-sea hydrothermal vent.</title>
        <authorList>
            <person name="Li X."/>
        </authorList>
    </citation>
    <scope>NUCLEOTIDE SEQUENCE [LARGE SCALE GENOMIC DNA]</scope>
    <source>
        <strain evidence="3 4">SWIR-1</strain>
    </source>
</reference>
<feature type="transmembrane region" description="Helical" evidence="2">
    <location>
        <begin position="216"/>
        <end position="237"/>
    </location>
</feature>
<evidence type="ECO:0000256" key="2">
    <source>
        <dbReference type="SAM" id="Phobius"/>
    </source>
</evidence>
<keyword evidence="2" id="KW-0472">Membrane</keyword>
<dbReference type="InterPro" id="IPR011701">
    <property type="entry name" value="MFS"/>
</dbReference>
<keyword evidence="2" id="KW-0812">Transmembrane</keyword>
<gene>
    <name evidence="3" type="ORF">P4S50_11030</name>
</gene>
<dbReference type="EMBL" id="CP120733">
    <property type="protein sequence ID" value="WFD08921.1"/>
    <property type="molecule type" value="Genomic_DNA"/>
</dbReference>
<keyword evidence="4" id="KW-1185">Reference proteome</keyword>
<protein>
    <submittedName>
        <fullName evidence="3">MFS transporter</fullName>
    </submittedName>
</protein>
<feature type="transmembrane region" description="Helical" evidence="2">
    <location>
        <begin position="13"/>
        <end position="37"/>
    </location>
</feature>
<dbReference type="Gene3D" id="1.20.1250.20">
    <property type="entry name" value="MFS general substrate transporter like domains"/>
    <property type="match status" value="2"/>
</dbReference>